<dbReference type="RefSeq" id="WP_186953523.1">
    <property type="nucleotide sequence ID" value="NZ_JACOFX010000004.1"/>
</dbReference>
<comment type="caution">
    <text evidence="1">The sequence shown here is derived from an EMBL/GenBank/DDBJ whole genome shotgun (WGS) entry which is preliminary data.</text>
</comment>
<accession>A0ABR6Z852</accession>
<reference evidence="1 2" key="1">
    <citation type="submission" date="2020-08" db="EMBL/GenBank/DDBJ databases">
        <title>Novel species isolated from subtropical streams in China.</title>
        <authorList>
            <person name="Lu H."/>
        </authorList>
    </citation>
    <scope>NUCLEOTIDE SEQUENCE [LARGE SCALE GENOMIC DNA]</scope>
    <source>
        <strain evidence="1 2">NL8W</strain>
    </source>
</reference>
<evidence type="ECO:0000313" key="2">
    <source>
        <dbReference type="Proteomes" id="UP000646911"/>
    </source>
</evidence>
<sequence>MFGKKKKDPSTDLLSEPREQHYIFAHQGVRQACVDNPLQFFSIIASEEQRPYLAWMWDVCARHVKEPASELNVDDVEVTTCRLLQYPAVILKMPEPRAVAEVHYVAAVLMLDGESEQVPEDVGVRYFTLECGINMDGTRRTVFCEWTADGDHSNFGDGPQAEPEAFMRVVADRLAA</sequence>
<name>A0ABR6Z852_9BURK</name>
<evidence type="ECO:0000313" key="1">
    <source>
        <dbReference type="EMBL" id="MBC3907968.1"/>
    </source>
</evidence>
<dbReference type="Proteomes" id="UP000646911">
    <property type="component" value="Unassembled WGS sequence"/>
</dbReference>
<gene>
    <name evidence="1" type="ORF">H8L47_10345</name>
</gene>
<organism evidence="1 2">
    <name type="scientific">Undibacterium umbellatum</name>
    <dbReference type="NCBI Taxonomy" id="2762300"/>
    <lineage>
        <taxon>Bacteria</taxon>
        <taxon>Pseudomonadati</taxon>
        <taxon>Pseudomonadota</taxon>
        <taxon>Betaproteobacteria</taxon>
        <taxon>Burkholderiales</taxon>
        <taxon>Oxalobacteraceae</taxon>
        <taxon>Undibacterium</taxon>
    </lineage>
</organism>
<keyword evidence="2" id="KW-1185">Reference proteome</keyword>
<dbReference type="EMBL" id="JACOFX010000004">
    <property type="protein sequence ID" value="MBC3907968.1"/>
    <property type="molecule type" value="Genomic_DNA"/>
</dbReference>
<proteinExistence type="predicted"/>
<protein>
    <submittedName>
        <fullName evidence="1">Uncharacterized protein</fullName>
    </submittedName>
</protein>